<evidence type="ECO:0000256" key="3">
    <source>
        <dbReference type="ARBA" id="ARBA00022989"/>
    </source>
</evidence>
<feature type="transmembrane region" description="Helical" evidence="7">
    <location>
        <begin position="198"/>
        <end position="223"/>
    </location>
</feature>
<dbReference type="EMBL" id="JADNYJ010000021">
    <property type="protein sequence ID" value="KAF8905751.1"/>
    <property type="molecule type" value="Genomic_DNA"/>
</dbReference>
<comment type="caution">
    <text evidence="9">The sequence shown here is derived from an EMBL/GenBank/DDBJ whole genome shotgun (WGS) entry which is preliminary data.</text>
</comment>
<proteinExistence type="inferred from homology"/>
<gene>
    <name evidence="9" type="ORF">CPB84DRAFT_1823099</name>
</gene>
<comment type="subcellular location">
    <subcellularLocation>
        <location evidence="1">Membrane</location>
        <topology evidence="1">Multi-pass membrane protein</topology>
    </subcellularLocation>
</comment>
<feature type="transmembrane region" description="Helical" evidence="7">
    <location>
        <begin position="44"/>
        <end position="64"/>
    </location>
</feature>
<dbReference type="InterPro" id="IPR049326">
    <property type="entry name" value="Rhodopsin_dom_fungi"/>
</dbReference>
<comment type="similarity">
    <text evidence="5">Belongs to the SAT4 family.</text>
</comment>
<dbReference type="AlphaFoldDB" id="A0A9P5NV90"/>
<keyword evidence="3 7" id="KW-1133">Transmembrane helix</keyword>
<dbReference type="GO" id="GO:0016020">
    <property type="term" value="C:membrane"/>
    <property type="evidence" value="ECO:0007669"/>
    <property type="project" value="UniProtKB-SubCell"/>
</dbReference>
<feature type="transmembrane region" description="Helical" evidence="7">
    <location>
        <begin position="13"/>
        <end position="32"/>
    </location>
</feature>
<keyword evidence="2 7" id="KW-0812">Transmembrane</keyword>
<evidence type="ECO:0000256" key="6">
    <source>
        <dbReference type="SAM" id="MobiDB-lite"/>
    </source>
</evidence>
<feature type="transmembrane region" description="Helical" evidence="7">
    <location>
        <begin position="79"/>
        <end position="96"/>
    </location>
</feature>
<organism evidence="9 10">
    <name type="scientific">Gymnopilus junonius</name>
    <name type="common">Spectacular rustgill mushroom</name>
    <name type="synonym">Gymnopilus spectabilis subsp. junonius</name>
    <dbReference type="NCBI Taxonomy" id="109634"/>
    <lineage>
        <taxon>Eukaryota</taxon>
        <taxon>Fungi</taxon>
        <taxon>Dikarya</taxon>
        <taxon>Basidiomycota</taxon>
        <taxon>Agaricomycotina</taxon>
        <taxon>Agaricomycetes</taxon>
        <taxon>Agaricomycetidae</taxon>
        <taxon>Agaricales</taxon>
        <taxon>Agaricineae</taxon>
        <taxon>Hymenogastraceae</taxon>
        <taxon>Gymnopilus</taxon>
    </lineage>
</organism>
<feature type="region of interest" description="Disordered" evidence="6">
    <location>
        <begin position="334"/>
        <end position="361"/>
    </location>
</feature>
<evidence type="ECO:0000256" key="1">
    <source>
        <dbReference type="ARBA" id="ARBA00004141"/>
    </source>
</evidence>
<evidence type="ECO:0000256" key="7">
    <source>
        <dbReference type="SAM" id="Phobius"/>
    </source>
</evidence>
<evidence type="ECO:0000259" key="8">
    <source>
        <dbReference type="Pfam" id="PF20684"/>
    </source>
</evidence>
<evidence type="ECO:0000313" key="9">
    <source>
        <dbReference type="EMBL" id="KAF8905751.1"/>
    </source>
</evidence>
<dbReference type="InterPro" id="IPR052337">
    <property type="entry name" value="SAT4-like"/>
</dbReference>
<feature type="transmembrane region" description="Helical" evidence="7">
    <location>
        <begin position="243"/>
        <end position="260"/>
    </location>
</feature>
<keyword evidence="4 7" id="KW-0472">Membrane</keyword>
<reference evidence="9" key="1">
    <citation type="submission" date="2020-11" db="EMBL/GenBank/DDBJ databases">
        <authorList>
            <consortium name="DOE Joint Genome Institute"/>
            <person name="Ahrendt S."/>
            <person name="Riley R."/>
            <person name="Andreopoulos W."/>
            <person name="LaButti K."/>
            <person name="Pangilinan J."/>
            <person name="Ruiz-duenas F.J."/>
            <person name="Barrasa J.M."/>
            <person name="Sanchez-Garcia M."/>
            <person name="Camarero S."/>
            <person name="Miyauchi S."/>
            <person name="Serrano A."/>
            <person name="Linde D."/>
            <person name="Babiker R."/>
            <person name="Drula E."/>
            <person name="Ayuso-Fernandez I."/>
            <person name="Pacheco R."/>
            <person name="Padilla G."/>
            <person name="Ferreira P."/>
            <person name="Barriuso J."/>
            <person name="Kellner H."/>
            <person name="Castanera R."/>
            <person name="Alfaro M."/>
            <person name="Ramirez L."/>
            <person name="Pisabarro A.G."/>
            <person name="Kuo A."/>
            <person name="Tritt A."/>
            <person name="Lipzen A."/>
            <person name="He G."/>
            <person name="Yan M."/>
            <person name="Ng V."/>
            <person name="Cullen D."/>
            <person name="Martin F."/>
            <person name="Rosso M.-N."/>
            <person name="Henrissat B."/>
            <person name="Hibbett D."/>
            <person name="Martinez A.T."/>
            <person name="Grigoriev I.V."/>
        </authorList>
    </citation>
    <scope>NUCLEOTIDE SEQUENCE</scope>
    <source>
        <strain evidence="9">AH 44721</strain>
    </source>
</reference>
<protein>
    <recommendedName>
        <fullName evidence="8">Rhodopsin domain-containing protein</fullName>
    </recommendedName>
</protein>
<dbReference type="PANTHER" id="PTHR33048:SF47">
    <property type="entry name" value="INTEGRAL MEMBRANE PROTEIN-RELATED"/>
    <property type="match status" value="1"/>
</dbReference>
<sequence>MTLPTQNQLAWKISITLLHFLAFSSTLVRIGHRWRTRRAWWDDYIVVIPWCFDIIYIVTMWAKYKNHDISWDIPDPSGFIYSAWFDSFLYFSEIWFSRISMTLSVARIFLPGHPYRIWAFGFVVVLFLLYLASLLIATFSCRGTPWWDLNFNNCVSTPSGADVGTIVGVTVDFAADIVLVAAPLIMFWKIDFPRQERVLVLVLFSSSVLTMIASMLYCTIWYAASRLGPDSRLLFEMMAQLQATVSLLVCNSLVVAMLLYRKLRGCEDIIQARIRRRRVAEEDKITTSEFPQSAEDTDRSVTTAPSYTVIPVSSTSVPSSLNSSQQQYSFLSTGLSSSDANTSTHSNPYRSHSQTLNSHTS</sequence>
<accession>A0A9P5NV90</accession>
<dbReference type="Pfam" id="PF20684">
    <property type="entry name" value="Fung_rhodopsin"/>
    <property type="match status" value="1"/>
</dbReference>
<evidence type="ECO:0000256" key="5">
    <source>
        <dbReference type="ARBA" id="ARBA00038359"/>
    </source>
</evidence>
<keyword evidence="10" id="KW-1185">Reference proteome</keyword>
<feature type="domain" description="Rhodopsin" evidence="8">
    <location>
        <begin position="29"/>
        <end position="232"/>
    </location>
</feature>
<evidence type="ECO:0000313" key="10">
    <source>
        <dbReference type="Proteomes" id="UP000724874"/>
    </source>
</evidence>
<feature type="transmembrane region" description="Helical" evidence="7">
    <location>
        <begin position="166"/>
        <end position="186"/>
    </location>
</feature>
<dbReference type="OrthoDB" id="3229610at2759"/>
<dbReference type="PANTHER" id="PTHR33048">
    <property type="entry name" value="PTH11-LIKE INTEGRAL MEMBRANE PROTEIN (AFU_ORTHOLOGUE AFUA_5G11245)"/>
    <property type="match status" value="1"/>
</dbReference>
<name>A0A9P5NV90_GYMJU</name>
<feature type="transmembrane region" description="Helical" evidence="7">
    <location>
        <begin position="117"/>
        <end position="139"/>
    </location>
</feature>
<dbReference type="Proteomes" id="UP000724874">
    <property type="component" value="Unassembled WGS sequence"/>
</dbReference>
<evidence type="ECO:0000256" key="4">
    <source>
        <dbReference type="ARBA" id="ARBA00023136"/>
    </source>
</evidence>
<evidence type="ECO:0000256" key="2">
    <source>
        <dbReference type="ARBA" id="ARBA00022692"/>
    </source>
</evidence>